<keyword evidence="1" id="KW-1133">Transmembrane helix</keyword>
<keyword evidence="1" id="KW-0472">Membrane</keyword>
<proteinExistence type="predicted"/>
<dbReference type="AlphaFoldDB" id="A0A2J8A530"/>
<accession>A0A2J8A530</accession>
<keyword evidence="3" id="KW-1185">Reference proteome</keyword>
<reference evidence="2 3" key="1">
    <citation type="journal article" date="2017" name="Mol. Biol. Evol.">
        <title>The 4-celled Tetrabaena socialis nuclear genome reveals the essential components for genetic control of cell number at the origin of multicellularity in the volvocine lineage.</title>
        <authorList>
            <person name="Featherston J."/>
            <person name="Arakaki Y."/>
            <person name="Hanschen E.R."/>
            <person name="Ferris P.J."/>
            <person name="Michod R.E."/>
            <person name="Olson B.J.S.C."/>
            <person name="Nozaki H."/>
            <person name="Durand P.M."/>
        </authorList>
    </citation>
    <scope>NUCLEOTIDE SEQUENCE [LARGE SCALE GENOMIC DNA]</scope>
    <source>
        <strain evidence="2 3">NIES-571</strain>
    </source>
</reference>
<feature type="transmembrane region" description="Helical" evidence="1">
    <location>
        <begin position="115"/>
        <end position="133"/>
    </location>
</feature>
<dbReference type="Proteomes" id="UP000236333">
    <property type="component" value="Unassembled WGS sequence"/>
</dbReference>
<gene>
    <name evidence="2" type="ORF">TSOC_005918</name>
</gene>
<dbReference type="EMBL" id="PGGS01000171">
    <property type="protein sequence ID" value="PNH07620.1"/>
    <property type="molecule type" value="Genomic_DNA"/>
</dbReference>
<comment type="caution">
    <text evidence="2">The sequence shown here is derived from an EMBL/GenBank/DDBJ whole genome shotgun (WGS) entry which is preliminary data.</text>
</comment>
<organism evidence="2 3">
    <name type="scientific">Tetrabaena socialis</name>
    <dbReference type="NCBI Taxonomy" id="47790"/>
    <lineage>
        <taxon>Eukaryota</taxon>
        <taxon>Viridiplantae</taxon>
        <taxon>Chlorophyta</taxon>
        <taxon>core chlorophytes</taxon>
        <taxon>Chlorophyceae</taxon>
        <taxon>CS clade</taxon>
        <taxon>Chlamydomonadales</taxon>
        <taxon>Tetrabaenaceae</taxon>
        <taxon>Tetrabaena</taxon>
    </lineage>
</organism>
<name>A0A2J8A530_9CHLO</name>
<evidence type="ECO:0000256" key="1">
    <source>
        <dbReference type="SAM" id="Phobius"/>
    </source>
</evidence>
<sequence length="137" mass="14423">MAAKRSLVQKPESLANTARDQAVQGGSAASYFRFLALVPPLALLPANVRRELAEFLPQGLLSAAGTREAEAQAALPLEHPTRQTLAKARVLQAVQLCNNCPLLVCALAECGAEGVVLLVAAVGAWLAWLATLMELPV</sequence>
<evidence type="ECO:0000313" key="3">
    <source>
        <dbReference type="Proteomes" id="UP000236333"/>
    </source>
</evidence>
<keyword evidence="1" id="KW-0812">Transmembrane</keyword>
<evidence type="ECO:0000313" key="2">
    <source>
        <dbReference type="EMBL" id="PNH07620.1"/>
    </source>
</evidence>
<protein>
    <submittedName>
        <fullName evidence="2">Uncharacterized protein</fullName>
    </submittedName>
</protein>